<dbReference type="InterPro" id="IPR011009">
    <property type="entry name" value="Kinase-like_dom_sf"/>
</dbReference>
<name>A0A2V5IZT7_9EURO</name>
<evidence type="ECO:0000256" key="7">
    <source>
        <dbReference type="ARBA" id="ARBA00047899"/>
    </source>
</evidence>
<dbReference type="InterPro" id="IPR000719">
    <property type="entry name" value="Prot_kinase_dom"/>
</dbReference>
<evidence type="ECO:0000313" key="11">
    <source>
        <dbReference type="EMBL" id="PYI29957.1"/>
    </source>
</evidence>
<dbReference type="EMBL" id="KZ825523">
    <property type="protein sequence ID" value="PYI29957.1"/>
    <property type="molecule type" value="Genomic_DNA"/>
</dbReference>
<evidence type="ECO:0000256" key="9">
    <source>
        <dbReference type="PROSITE-ProRule" id="PRU10141"/>
    </source>
</evidence>
<evidence type="ECO:0000256" key="2">
    <source>
        <dbReference type="ARBA" id="ARBA00022527"/>
    </source>
</evidence>
<dbReference type="PANTHER" id="PTHR47634:SF9">
    <property type="entry name" value="PROTEIN KINASE DOMAIN-CONTAINING PROTEIN-RELATED"/>
    <property type="match status" value="1"/>
</dbReference>
<evidence type="ECO:0000259" key="10">
    <source>
        <dbReference type="PROSITE" id="PS50011"/>
    </source>
</evidence>
<comment type="catalytic activity">
    <reaction evidence="7">
        <text>L-threonyl-[protein] + ATP = O-phospho-L-threonyl-[protein] + ADP + H(+)</text>
        <dbReference type="Rhea" id="RHEA:46608"/>
        <dbReference type="Rhea" id="RHEA-COMP:11060"/>
        <dbReference type="Rhea" id="RHEA-COMP:11605"/>
        <dbReference type="ChEBI" id="CHEBI:15378"/>
        <dbReference type="ChEBI" id="CHEBI:30013"/>
        <dbReference type="ChEBI" id="CHEBI:30616"/>
        <dbReference type="ChEBI" id="CHEBI:61977"/>
        <dbReference type="ChEBI" id="CHEBI:456216"/>
        <dbReference type="EC" id="2.7.11.1"/>
    </reaction>
</comment>
<dbReference type="GO" id="GO:0005634">
    <property type="term" value="C:nucleus"/>
    <property type="evidence" value="ECO:0007669"/>
    <property type="project" value="TreeGrafter"/>
</dbReference>
<dbReference type="GO" id="GO:0004674">
    <property type="term" value="F:protein serine/threonine kinase activity"/>
    <property type="evidence" value="ECO:0007669"/>
    <property type="project" value="UniProtKB-KW"/>
</dbReference>
<evidence type="ECO:0000313" key="12">
    <source>
        <dbReference type="Proteomes" id="UP000248817"/>
    </source>
</evidence>
<keyword evidence="2" id="KW-0723">Serine/threonine-protein kinase</keyword>
<evidence type="ECO:0000256" key="6">
    <source>
        <dbReference type="ARBA" id="ARBA00022840"/>
    </source>
</evidence>
<dbReference type="GO" id="GO:0050684">
    <property type="term" value="P:regulation of mRNA processing"/>
    <property type="evidence" value="ECO:0007669"/>
    <property type="project" value="TreeGrafter"/>
</dbReference>
<accession>A0A2V5IZT7</accession>
<dbReference type="PROSITE" id="PS50011">
    <property type="entry name" value="PROTEIN_KINASE_DOM"/>
    <property type="match status" value="1"/>
</dbReference>
<organism evidence="11 12">
    <name type="scientific">Aspergillus indologenus CBS 114.80</name>
    <dbReference type="NCBI Taxonomy" id="1450541"/>
    <lineage>
        <taxon>Eukaryota</taxon>
        <taxon>Fungi</taxon>
        <taxon>Dikarya</taxon>
        <taxon>Ascomycota</taxon>
        <taxon>Pezizomycotina</taxon>
        <taxon>Eurotiomycetes</taxon>
        <taxon>Eurotiomycetidae</taxon>
        <taxon>Eurotiales</taxon>
        <taxon>Aspergillaceae</taxon>
        <taxon>Aspergillus</taxon>
        <taxon>Aspergillus subgen. Circumdati</taxon>
    </lineage>
</organism>
<dbReference type="InterPro" id="IPR017441">
    <property type="entry name" value="Protein_kinase_ATP_BS"/>
</dbReference>
<dbReference type="Gene3D" id="1.10.510.10">
    <property type="entry name" value="Transferase(Phosphotransferase) domain 1"/>
    <property type="match status" value="1"/>
</dbReference>
<keyword evidence="3" id="KW-0808">Transferase</keyword>
<dbReference type="Gene3D" id="3.30.200.20">
    <property type="entry name" value="Phosphorylase Kinase, domain 1"/>
    <property type="match status" value="1"/>
</dbReference>
<dbReference type="PANTHER" id="PTHR47634">
    <property type="entry name" value="PROTEIN KINASE DOMAIN-CONTAINING PROTEIN-RELATED"/>
    <property type="match status" value="1"/>
</dbReference>
<dbReference type="GO" id="GO:0000245">
    <property type="term" value="P:spliceosomal complex assembly"/>
    <property type="evidence" value="ECO:0007669"/>
    <property type="project" value="TreeGrafter"/>
</dbReference>
<feature type="domain" description="Protein kinase" evidence="10">
    <location>
        <begin position="99"/>
        <end position="436"/>
    </location>
</feature>
<dbReference type="Proteomes" id="UP000248817">
    <property type="component" value="Unassembled WGS sequence"/>
</dbReference>
<dbReference type="GO" id="GO:0005524">
    <property type="term" value="F:ATP binding"/>
    <property type="evidence" value="ECO:0007669"/>
    <property type="project" value="UniProtKB-UniRule"/>
</dbReference>
<keyword evidence="6 9" id="KW-0067">ATP-binding</keyword>
<dbReference type="InterPro" id="IPR051334">
    <property type="entry name" value="SRPK"/>
</dbReference>
<dbReference type="SUPFAM" id="SSF56112">
    <property type="entry name" value="Protein kinase-like (PK-like)"/>
    <property type="match status" value="1"/>
</dbReference>
<evidence type="ECO:0000256" key="5">
    <source>
        <dbReference type="ARBA" id="ARBA00022777"/>
    </source>
</evidence>
<reference evidence="11 12" key="1">
    <citation type="submission" date="2018-02" db="EMBL/GenBank/DDBJ databases">
        <title>The genomes of Aspergillus section Nigri reveals drivers in fungal speciation.</title>
        <authorList>
            <consortium name="DOE Joint Genome Institute"/>
            <person name="Vesth T.C."/>
            <person name="Nybo J."/>
            <person name="Theobald S."/>
            <person name="Brandl J."/>
            <person name="Frisvad J.C."/>
            <person name="Nielsen K.F."/>
            <person name="Lyhne E.K."/>
            <person name="Kogle M.E."/>
            <person name="Kuo A."/>
            <person name="Riley R."/>
            <person name="Clum A."/>
            <person name="Nolan M."/>
            <person name="Lipzen A."/>
            <person name="Salamov A."/>
            <person name="Henrissat B."/>
            <person name="Wiebenga A."/>
            <person name="De vries R.P."/>
            <person name="Grigoriev I.V."/>
            <person name="Mortensen U.H."/>
            <person name="Andersen M.R."/>
            <person name="Baker S.E."/>
        </authorList>
    </citation>
    <scope>NUCLEOTIDE SEQUENCE [LARGE SCALE GENOMIC DNA]</scope>
    <source>
        <strain evidence="11 12">CBS 114.80</strain>
    </source>
</reference>
<evidence type="ECO:0000256" key="4">
    <source>
        <dbReference type="ARBA" id="ARBA00022741"/>
    </source>
</evidence>
<comment type="catalytic activity">
    <reaction evidence="8">
        <text>L-seryl-[protein] + ATP = O-phospho-L-seryl-[protein] + ADP + H(+)</text>
        <dbReference type="Rhea" id="RHEA:17989"/>
        <dbReference type="Rhea" id="RHEA-COMP:9863"/>
        <dbReference type="Rhea" id="RHEA-COMP:11604"/>
        <dbReference type="ChEBI" id="CHEBI:15378"/>
        <dbReference type="ChEBI" id="CHEBI:29999"/>
        <dbReference type="ChEBI" id="CHEBI:30616"/>
        <dbReference type="ChEBI" id="CHEBI:83421"/>
        <dbReference type="ChEBI" id="CHEBI:456216"/>
        <dbReference type="EC" id="2.7.11.1"/>
    </reaction>
</comment>
<dbReference type="Pfam" id="PF00069">
    <property type="entry name" value="Pkinase"/>
    <property type="match status" value="1"/>
</dbReference>
<keyword evidence="12" id="KW-1185">Reference proteome</keyword>
<dbReference type="AlphaFoldDB" id="A0A2V5IZT7"/>
<gene>
    <name evidence="11" type="ORF">BP00DRAFT_221652</name>
</gene>
<evidence type="ECO:0000256" key="1">
    <source>
        <dbReference type="ARBA" id="ARBA00012513"/>
    </source>
</evidence>
<keyword evidence="4 9" id="KW-0547">Nucleotide-binding</keyword>
<dbReference type="SMART" id="SM00220">
    <property type="entry name" value="S_TKc"/>
    <property type="match status" value="1"/>
</dbReference>
<dbReference type="GO" id="GO:0005737">
    <property type="term" value="C:cytoplasm"/>
    <property type="evidence" value="ECO:0007669"/>
    <property type="project" value="TreeGrafter"/>
</dbReference>
<evidence type="ECO:0000256" key="3">
    <source>
        <dbReference type="ARBA" id="ARBA00022679"/>
    </source>
</evidence>
<dbReference type="EC" id="2.7.11.1" evidence="1"/>
<evidence type="ECO:0000256" key="8">
    <source>
        <dbReference type="ARBA" id="ARBA00048679"/>
    </source>
</evidence>
<feature type="binding site" evidence="9">
    <location>
        <position position="128"/>
    </location>
    <ligand>
        <name>ATP</name>
        <dbReference type="ChEBI" id="CHEBI:30616"/>
    </ligand>
</feature>
<protein>
    <recommendedName>
        <fullName evidence="1">non-specific serine/threonine protein kinase</fullName>
        <ecNumber evidence="1">2.7.11.1</ecNumber>
    </recommendedName>
</protein>
<sequence length="453" mass="51863">MRNPWAICYSYSRRTLAQSLFSPSLPTRIIPFLHSSRHTRQHASTAMSSAKWKSSPRVFRTSGFELLDPCVKFEEETLPTYFPEKYYPVRQGEIFNERYQALAKVGYGVTSTVWLARDLCESTYVILKVYVPGQGREHELNVYTHIDSIETDHPGKKFVRQLFDHFYIDRTGSRHLCLVHQPLGINTSEFLRLRNGRRVTLESMKSVIRQLLGALDFLHSVVGLIHTDIQLNNLLLPAPSPAALSAFEEQELQRPAPRKILGDRTIYTTSHLPAGDGLPLLSDLGEARFGDEDHFESIMPDYYRAPEVILKSNWDYKVDIWSVGMVAWDLVSPNTIIEGKVIDGIFDDGAHIAELVALLGPPSPEFLEKMDMSWVFWDESGNWKNLVSIPDRTFEKSAVNIQDEDVEGFLGWLRRALQWNPADRPTALELLMDPWLMKGLKLRKKPVDKPHDE</sequence>
<keyword evidence="5 11" id="KW-0418">Kinase</keyword>
<proteinExistence type="predicted"/>
<dbReference type="PROSITE" id="PS00107">
    <property type="entry name" value="PROTEIN_KINASE_ATP"/>
    <property type="match status" value="1"/>
</dbReference>